<dbReference type="GO" id="GO:0046872">
    <property type="term" value="F:metal ion binding"/>
    <property type="evidence" value="ECO:0007669"/>
    <property type="project" value="UniProtKB-KW"/>
</dbReference>
<reference evidence="15 16" key="1">
    <citation type="journal article" date="2007" name="Int. J. Syst. Evol. Microbiol.">
        <title>Oceanobacillus profundus sp. nov., isolated from a deep-sea sediment core.</title>
        <authorList>
            <person name="Kim Y.G."/>
            <person name="Choi D.H."/>
            <person name="Hyun S."/>
            <person name="Cho B.C."/>
        </authorList>
    </citation>
    <scope>NUCLEOTIDE SEQUENCE [LARGE SCALE GENOMIC DNA]</scope>
    <source>
        <strain evidence="15 16">DSM 18246</strain>
    </source>
</reference>
<evidence type="ECO:0000256" key="1">
    <source>
        <dbReference type="ARBA" id="ARBA00022485"/>
    </source>
</evidence>
<dbReference type="InterPro" id="IPR010614">
    <property type="entry name" value="RAD3-like_helicase_DEAD"/>
</dbReference>
<keyword evidence="3" id="KW-0547">Nucleotide-binding</keyword>
<evidence type="ECO:0000256" key="4">
    <source>
        <dbReference type="ARBA" id="ARBA00022763"/>
    </source>
</evidence>
<evidence type="ECO:0000256" key="10">
    <source>
        <dbReference type="ARBA" id="ARBA00023125"/>
    </source>
</evidence>
<keyword evidence="11" id="KW-0234">DNA repair</keyword>
<accession>A0A417YN42</accession>
<dbReference type="InterPro" id="IPR014013">
    <property type="entry name" value="Helic_SF1/SF2_ATP-bd_DinG/Rad3"/>
</dbReference>
<evidence type="ECO:0000256" key="5">
    <source>
        <dbReference type="ARBA" id="ARBA00022801"/>
    </source>
</evidence>
<evidence type="ECO:0000256" key="2">
    <source>
        <dbReference type="ARBA" id="ARBA00022723"/>
    </source>
</evidence>
<evidence type="ECO:0000256" key="11">
    <source>
        <dbReference type="ARBA" id="ARBA00023204"/>
    </source>
</evidence>
<dbReference type="Gene3D" id="1.10.275.30">
    <property type="match status" value="1"/>
</dbReference>
<keyword evidence="7" id="KW-0067">ATP-binding</keyword>
<sequence>MTDRFKISVRTLVEYVLRSGSIESGFRTATTLTDGTKAHQKIQKTYKETDQKEVYVITEIPYEDLTFVVDGRCDGLLFNENGQVTVDEIKSTRNPVEWISEDTYPVHWAQAIFYAFIYAKDHDLAEITIQLTYVQVNTEQQVKFKREMNFQELKTYVNNIVGQYAVYAKMKLQHVERRDVYARELLFPFESYRDGQRKLAASVYKTIFDKKDIFASASTGIGKTVSTIFPAVKAIGEGHLQRMFYLTAKTITRTAAEEAFRLLEEKGSDLKVVTITAKDKICFQEEVKCSKEHCIFAEGFYDRINEAVLDIYANETLMSRQVIETYARKHRVCPFEFSLELAYIADAVICDYNYIFDPKVSLKRLFEEQKKETVLLVDEAHNLVDRAREMYSADLYKSAFLQLSRTFKNRNESLAKSAKAINNYLLSLKKQENLISKDLDDELVALTETFSMHAETELVQHMDTDSLLLDTYFATQSFVKIAKLYDERFVTYMEILKSDVRLKLFCLDPSYLINKMGKGYRSKIFFSATLTPADYYKTLLGGTEKDYVTAIPSPFDREKAEVIILPMSTRYRDRERTMTPIVQFVENLITKQSGNFLVFFPSYHYMEAVHDAFQQFAPHVKTIVQTVGMSETDREEFLAAFMPDTEEKLIGFAVLGGIFSEGVDLKGERLQGVIIVGVGLPQIGLERDIIKDYFNSIGRNGYDYAYVFPGMNKVLQAGGRLIRSESDQGTIALIDDRFLQRKYQALFPFEWQHFRIER</sequence>
<dbReference type="PROSITE" id="PS51193">
    <property type="entry name" value="HELICASE_ATP_BIND_2"/>
    <property type="match status" value="1"/>
</dbReference>
<dbReference type="PANTHER" id="PTHR11472:SF34">
    <property type="entry name" value="REGULATOR OF TELOMERE ELONGATION HELICASE 1"/>
    <property type="match status" value="1"/>
</dbReference>
<evidence type="ECO:0000313" key="15">
    <source>
        <dbReference type="EMBL" id="RHW35244.1"/>
    </source>
</evidence>
<gene>
    <name evidence="15" type="ORF">D1B32_01095</name>
</gene>
<dbReference type="SMART" id="SM00488">
    <property type="entry name" value="DEXDc2"/>
    <property type="match status" value="1"/>
</dbReference>
<evidence type="ECO:0000256" key="9">
    <source>
        <dbReference type="ARBA" id="ARBA00023014"/>
    </source>
</evidence>
<dbReference type="OrthoDB" id="9765586at2"/>
<dbReference type="PANTHER" id="PTHR11472">
    <property type="entry name" value="DNA REPAIR DEAD HELICASE RAD3/XP-D SUBFAMILY MEMBER"/>
    <property type="match status" value="1"/>
</dbReference>
<dbReference type="SMART" id="SM00491">
    <property type="entry name" value="HELICc2"/>
    <property type="match status" value="1"/>
</dbReference>
<keyword evidence="8" id="KW-0408">Iron</keyword>
<dbReference type="Gene3D" id="3.40.50.300">
    <property type="entry name" value="P-loop containing nucleotide triphosphate hydrolases"/>
    <property type="match status" value="2"/>
</dbReference>
<organism evidence="15 16">
    <name type="scientific">Oceanobacillus profundus</name>
    <dbReference type="NCBI Taxonomy" id="372463"/>
    <lineage>
        <taxon>Bacteria</taxon>
        <taxon>Bacillati</taxon>
        <taxon>Bacillota</taxon>
        <taxon>Bacilli</taxon>
        <taxon>Bacillales</taxon>
        <taxon>Bacillaceae</taxon>
        <taxon>Oceanobacillus</taxon>
    </lineage>
</organism>
<name>A0A417YN42_9BACI</name>
<evidence type="ECO:0000256" key="6">
    <source>
        <dbReference type="ARBA" id="ARBA00022806"/>
    </source>
</evidence>
<dbReference type="InterPro" id="IPR027417">
    <property type="entry name" value="P-loop_NTPase"/>
</dbReference>
<keyword evidence="5" id="KW-0378">Hydrolase</keyword>
<evidence type="ECO:0000259" key="14">
    <source>
        <dbReference type="PROSITE" id="PS51193"/>
    </source>
</evidence>
<dbReference type="InterPro" id="IPR045028">
    <property type="entry name" value="DinG/Rad3-like"/>
</dbReference>
<dbReference type="Pfam" id="PF13307">
    <property type="entry name" value="Helicase_C_2"/>
    <property type="match status" value="1"/>
</dbReference>
<dbReference type="Pfam" id="PF06733">
    <property type="entry name" value="DEAD_2"/>
    <property type="match status" value="1"/>
</dbReference>
<dbReference type="GO" id="GO:0016818">
    <property type="term" value="F:hydrolase activity, acting on acid anhydrides, in phosphorus-containing anhydrides"/>
    <property type="evidence" value="ECO:0007669"/>
    <property type="project" value="InterPro"/>
</dbReference>
<dbReference type="GO" id="GO:0003677">
    <property type="term" value="F:DNA binding"/>
    <property type="evidence" value="ECO:0007669"/>
    <property type="project" value="UniProtKB-KW"/>
</dbReference>
<evidence type="ECO:0000256" key="8">
    <source>
        <dbReference type="ARBA" id="ARBA00023004"/>
    </source>
</evidence>
<proteinExistence type="inferred from homology"/>
<dbReference type="EMBL" id="QWEH01000001">
    <property type="protein sequence ID" value="RHW35244.1"/>
    <property type="molecule type" value="Genomic_DNA"/>
</dbReference>
<dbReference type="AlphaFoldDB" id="A0A417YN42"/>
<dbReference type="SUPFAM" id="SSF52540">
    <property type="entry name" value="P-loop containing nucleoside triphosphate hydrolases"/>
    <property type="match status" value="2"/>
</dbReference>
<comment type="caution">
    <text evidence="15">The sequence shown here is derived from an EMBL/GenBank/DDBJ whole genome shotgun (WGS) entry which is preliminary data.</text>
</comment>
<keyword evidence="9" id="KW-0411">Iron-sulfur</keyword>
<dbReference type="GO" id="GO:0005524">
    <property type="term" value="F:ATP binding"/>
    <property type="evidence" value="ECO:0007669"/>
    <property type="project" value="UniProtKB-KW"/>
</dbReference>
<evidence type="ECO:0000256" key="12">
    <source>
        <dbReference type="ARBA" id="ARBA00023235"/>
    </source>
</evidence>
<dbReference type="RefSeq" id="WP_118888398.1">
    <property type="nucleotide sequence ID" value="NZ_PHUT01000001.1"/>
</dbReference>
<dbReference type="Gene3D" id="3.90.320.10">
    <property type="match status" value="1"/>
</dbReference>
<evidence type="ECO:0000256" key="13">
    <source>
        <dbReference type="ARBA" id="ARBA00038058"/>
    </source>
</evidence>
<comment type="similarity">
    <text evidence="13">Belongs to the helicase family. DinG subfamily.</text>
</comment>
<keyword evidence="1" id="KW-0004">4Fe-4S</keyword>
<dbReference type="InterPro" id="IPR006554">
    <property type="entry name" value="Helicase-like_DEXD_c2"/>
</dbReference>
<keyword evidence="4" id="KW-0227">DNA damage</keyword>
<dbReference type="GO" id="GO:0051539">
    <property type="term" value="F:4 iron, 4 sulfur cluster binding"/>
    <property type="evidence" value="ECO:0007669"/>
    <property type="project" value="UniProtKB-KW"/>
</dbReference>
<keyword evidence="16" id="KW-1185">Reference proteome</keyword>
<protein>
    <submittedName>
        <fullName evidence="15">ATP-dependent DNA helicase</fullName>
    </submittedName>
</protein>
<keyword evidence="10" id="KW-0238">DNA-binding</keyword>
<keyword evidence="2" id="KW-0479">Metal-binding</keyword>
<dbReference type="InterPro" id="IPR006555">
    <property type="entry name" value="ATP-dep_Helicase_C"/>
</dbReference>
<evidence type="ECO:0000313" key="16">
    <source>
        <dbReference type="Proteomes" id="UP000285456"/>
    </source>
</evidence>
<evidence type="ECO:0000256" key="7">
    <source>
        <dbReference type="ARBA" id="ARBA00022840"/>
    </source>
</evidence>
<dbReference type="InterPro" id="IPR011604">
    <property type="entry name" value="PDDEXK-like_dom_sf"/>
</dbReference>
<keyword evidence="6 15" id="KW-0347">Helicase</keyword>
<dbReference type="Proteomes" id="UP000285456">
    <property type="component" value="Unassembled WGS sequence"/>
</dbReference>
<dbReference type="GO" id="GO:0003678">
    <property type="term" value="F:DNA helicase activity"/>
    <property type="evidence" value="ECO:0007669"/>
    <property type="project" value="InterPro"/>
</dbReference>
<dbReference type="GO" id="GO:0006281">
    <property type="term" value="P:DNA repair"/>
    <property type="evidence" value="ECO:0007669"/>
    <property type="project" value="UniProtKB-KW"/>
</dbReference>
<feature type="domain" description="Helicase ATP-binding" evidence="14">
    <location>
        <begin position="182"/>
        <end position="438"/>
    </location>
</feature>
<keyword evidence="12" id="KW-0413">Isomerase</keyword>
<evidence type="ECO:0000256" key="3">
    <source>
        <dbReference type="ARBA" id="ARBA00022741"/>
    </source>
</evidence>